<evidence type="ECO:0000259" key="1">
    <source>
        <dbReference type="Pfam" id="PF03732"/>
    </source>
</evidence>
<dbReference type="PANTHER" id="PTHR33223">
    <property type="entry name" value="CCHC-TYPE DOMAIN-CONTAINING PROTEIN"/>
    <property type="match status" value="1"/>
</dbReference>
<keyword evidence="2" id="KW-0548">Nucleotidyltransferase</keyword>
<protein>
    <submittedName>
        <fullName evidence="2">Reverse transcriptase domain-containing protein</fullName>
    </submittedName>
</protein>
<evidence type="ECO:0000313" key="2">
    <source>
        <dbReference type="EMBL" id="PWA43035.1"/>
    </source>
</evidence>
<name>A0A2U1L224_ARTAN</name>
<dbReference type="InterPro" id="IPR005162">
    <property type="entry name" value="Retrotrans_gag_dom"/>
</dbReference>
<dbReference type="Pfam" id="PF03732">
    <property type="entry name" value="Retrotrans_gag"/>
    <property type="match status" value="1"/>
</dbReference>
<dbReference type="EMBL" id="PKPP01012058">
    <property type="protein sequence ID" value="PWA43035.1"/>
    <property type="molecule type" value="Genomic_DNA"/>
</dbReference>
<dbReference type="Proteomes" id="UP000245207">
    <property type="component" value="Unassembled WGS sequence"/>
</dbReference>
<dbReference type="GO" id="GO:0003964">
    <property type="term" value="F:RNA-directed DNA polymerase activity"/>
    <property type="evidence" value="ECO:0007669"/>
    <property type="project" value="UniProtKB-KW"/>
</dbReference>
<keyword evidence="2" id="KW-0808">Transferase</keyword>
<keyword evidence="3" id="KW-1185">Reference proteome</keyword>
<organism evidence="2 3">
    <name type="scientific">Artemisia annua</name>
    <name type="common">Sweet wormwood</name>
    <dbReference type="NCBI Taxonomy" id="35608"/>
    <lineage>
        <taxon>Eukaryota</taxon>
        <taxon>Viridiplantae</taxon>
        <taxon>Streptophyta</taxon>
        <taxon>Embryophyta</taxon>
        <taxon>Tracheophyta</taxon>
        <taxon>Spermatophyta</taxon>
        <taxon>Magnoliopsida</taxon>
        <taxon>eudicotyledons</taxon>
        <taxon>Gunneridae</taxon>
        <taxon>Pentapetalae</taxon>
        <taxon>asterids</taxon>
        <taxon>campanulids</taxon>
        <taxon>Asterales</taxon>
        <taxon>Asteraceae</taxon>
        <taxon>Asteroideae</taxon>
        <taxon>Anthemideae</taxon>
        <taxon>Artemisiinae</taxon>
        <taxon>Artemisia</taxon>
    </lineage>
</organism>
<dbReference type="PANTHER" id="PTHR33223:SF11">
    <property type="entry name" value="ELEMENT PROTEIN, PUTATIVE-RELATED"/>
    <property type="match status" value="1"/>
</dbReference>
<accession>A0A2U1L224</accession>
<keyword evidence="2" id="KW-0695">RNA-directed DNA polymerase</keyword>
<feature type="domain" description="Retrotransposon gag" evidence="1">
    <location>
        <begin position="38"/>
        <end position="125"/>
    </location>
</feature>
<reference evidence="2 3" key="1">
    <citation type="journal article" date="2018" name="Mol. Plant">
        <title>The genome of Artemisia annua provides insight into the evolution of Asteraceae family and artemisinin biosynthesis.</title>
        <authorList>
            <person name="Shen Q."/>
            <person name="Zhang L."/>
            <person name="Liao Z."/>
            <person name="Wang S."/>
            <person name="Yan T."/>
            <person name="Shi P."/>
            <person name="Liu M."/>
            <person name="Fu X."/>
            <person name="Pan Q."/>
            <person name="Wang Y."/>
            <person name="Lv Z."/>
            <person name="Lu X."/>
            <person name="Zhang F."/>
            <person name="Jiang W."/>
            <person name="Ma Y."/>
            <person name="Chen M."/>
            <person name="Hao X."/>
            <person name="Li L."/>
            <person name="Tang Y."/>
            <person name="Lv G."/>
            <person name="Zhou Y."/>
            <person name="Sun X."/>
            <person name="Brodelius P.E."/>
            <person name="Rose J.K.C."/>
            <person name="Tang K."/>
        </authorList>
    </citation>
    <scope>NUCLEOTIDE SEQUENCE [LARGE SCALE GENOMIC DNA]</scope>
    <source>
        <strain evidence="3">cv. Huhao1</strain>
        <tissue evidence="2">Leaf</tissue>
    </source>
</reference>
<sequence length="168" mass="19912">MSDNIQPYDGSEYPVDHVRVFQTTARVYNWDTATQCHMFKHTLRGAARIWFEHLPRESISSFQELRDAFLESFLGIKRHNDRDKKIHCAKKGRNESIEDFTRRFLTESRRAKKMPEAAKVIKFMKKMSDPELIKQLYWEAPESIDEVVKITKAYCGAEEVVKNLRQWI</sequence>
<proteinExistence type="predicted"/>
<dbReference type="OrthoDB" id="1752139at2759"/>
<comment type="caution">
    <text evidence="2">The sequence shown here is derived from an EMBL/GenBank/DDBJ whole genome shotgun (WGS) entry which is preliminary data.</text>
</comment>
<dbReference type="AlphaFoldDB" id="A0A2U1L224"/>
<gene>
    <name evidence="2" type="ORF">CTI12_AA539750</name>
</gene>
<evidence type="ECO:0000313" key="3">
    <source>
        <dbReference type="Proteomes" id="UP000245207"/>
    </source>
</evidence>